<dbReference type="Proteomes" id="UP000005522">
    <property type="component" value="Chromosome"/>
</dbReference>
<dbReference type="InterPro" id="IPR050742">
    <property type="entry name" value="Helicase_Restrict-Modif_Enz"/>
</dbReference>
<dbReference type="GO" id="GO:0003677">
    <property type="term" value="F:DNA binding"/>
    <property type="evidence" value="ECO:0007669"/>
    <property type="project" value="InterPro"/>
</dbReference>
<dbReference type="PANTHER" id="PTHR47396">
    <property type="entry name" value="TYPE I RESTRICTION ENZYME ECOKI R PROTEIN"/>
    <property type="match status" value="1"/>
</dbReference>
<dbReference type="Pfam" id="PF04851">
    <property type="entry name" value="ResIII"/>
    <property type="match status" value="1"/>
</dbReference>
<keyword evidence="4" id="KW-0547">Nucleotide-binding</keyword>
<organism evidence="4 5">
    <name type="scientific">Acidithiobacillus caldus (strain ATCC 51756 / DSM 8584 / KU)</name>
    <dbReference type="NCBI Taxonomy" id="637389"/>
    <lineage>
        <taxon>Bacteria</taxon>
        <taxon>Pseudomonadati</taxon>
        <taxon>Pseudomonadota</taxon>
        <taxon>Acidithiobacillia</taxon>
        <taxon>Acidithiobacillales</taxon>
        <taxon>Acidithiobacillaceae</taxon>
        <taxon>Acidithiobacillus</taxon>
    </lineage>
</organism>
<keyword evidence="4" id="KW-0347">Helicase</keyword>
<feature type="domain" description="Helicase C-terminal" evidence="3">
    <location>
        <begin position="232"/>
        <end position="376"/>
    </location>
</feature>
<dbReference type="EMBL" id="CP005986">
    <property type="protein sequence ID" value="AIA55429.1"/>
    <property type="molecule type" value="Genomic_DNA"/>
</dbReference>
<dbReference type="KEGG" id="acz:Acaty_c1565"/>
<dbReference type="InterPro" id="IPR006935">
    <property type="entry name" value="Helicase/UvrB_N"/>
</dbReference>
<evidence type="ECO:0000313" key="4">
    <source>
        <dbReference type="EMBL" id="AIA55429.1"/>
    </source>
</evidence>
<feature type="domain" description="Helicase ATP-binding" evidence="2">
    <location>
        <begin position="14"/>
        <end position="155"/>
    </location>
</feature>
<feature type="compositionally biased region" description="Pro residues" evidence="1">
    <location>
        <begin position="617"/>
        <end position="630"/>
    </location>
</feature>
<feature type="region of interest" description="Disordered" evidence="1">
    <location>
        <begin position="574"/>
        <end position="699"/>
    </location>
</feature>
<proteinExistence type="predicted"/>
<evidence type="ECO:0000259" key="2">
    <source>
        <dbReference type="PROSITE" id="PS51192"/>
    </source>
</evidence>
<name>A0A059ZRC3_ACICK</name>
<protein>
    <submittedName>
        <fullName evidence="4">ATP-dependent RNA helicase YejH</fullName>
    </submittedName>
</protein>
<dbReference type="InterPro" id="IPR014001">
    <property type="entry name" value="Helicase_ATP-bd"/>
</dbReference>
<dbReference type="PANTHER" id="PTHR47396:SF1">
    <property type="entry name" value="ATP-DEPENDENT HELICASE IRC3-RELATED"/>
    <property type="match status" value="1"/>
</dbReference>
<dbReference type="InterPro" id="IPR001650">
    <property type="entry name" value="Helicase_C-like"/>
</dbReference>
<dbReference type="PROSITE" id="PS51192">
    <property type="entry name" value="HELICASE_ATP_BIND_1"/>
    <property type="match status" value="1"/>
</dbReference>
<dbReference type="AlphaFoldDB" id="A0A059ZRC3"/>
<keyword evidence="4" id="KW-0067">ATP-binding</keyword>
<dbReference type="GO" id="GO:0005829">
    <property type="term" value="C:cytosol"/>
    <property type="evidence" value="ECO:0007669"/>
    <property type="project" value="TreeGrafter"/>
</dbReference>
<dbReference type="SMART" id="SM00487">
    <property type="entry name" value="DEXDc"/>
    <property type="match status" value="1"/>
</dbReference>
<dbReference type="Pfam" id="PF00271">
    <property type="entry name" value="Helicase_C"/>
    <property type="match status" value="1"/>
</dbReference>
<dbReference type="Gene3D" id="3.40.50.300">
    <property type="entry name" value="P-loop containing nucleotide triphosphate hydrolases"/>
    <property type="match status" value="2"/>
</dbReference>
<dbReference type="HOGENOM" id="CLU_394151_0_0_6"/>
<gene>
    <name evidence="4" type="ORF">Acaty_c1565</name>
</gene>
<accession>A0A059ZRC3</accession>
<sequence length="699" mass="76717">MLRPYQEQAVSALLADARTGICPVGVIPTGGGKTVVMRELSSRWLRQSPQDYLLLLAHRTRLLTQAQERFAGVPVQVVSAGLGLFERPQPGTVTVASIQTLAGMPEIRDVPWSLVLVDEAHRVGMDNEESGQYRTFLDALAARSDPPIVGMTATPWRIEKGNRHVPIFGEGSIFQKASCWIHPDELIAQGFLLSPTLATVRHPLPATGVQLPHGEIATANVTDYKKTDFALRIDEMVRLTQDRHRVLVFAESLSESAAIAKALELLGESACVLHGEHPESVRNREIEKFRAGDFKYLVNVDVFTEGLDVPEIDAVVLHRRTQSVVRYLQMAGRGLRPGGRGADCLIVDFGQHVERLGPIEAARGRNALPKSWRSRRLRRSLAEAAHTADWIGEPDAVPDFTEAEAGFCVRVQRMQVIPLPVRGNRAFYLLKFWVDDPGGGPKPLSVEQKLHLWDSALQQLLRRFSALSGVKVPGYGTVNKGEAWAEAVQRMTRATTGFLAYQPYAVRMRWSGRSGKWMVDGWQWSGRAKMDISLDEERLLSAWVQRTGSSPDPLDRAVYQLLYRLAHEGVLDVRLDAPGNPERPPSVPQSPTPPPATTVPKPAEANPPLSAASDPWGRPPSAPPSFPPIPAFAQEIVRNAGSAEPVSEGGWPEPSVTDFRDTGKPPSGLAETAWGQPNRLPPEEDAQPSRPALPSQGFG</sequence>
<dbReference type="eggNOG" id="COG1061">
    <property type="taxonomic scope" value="Bacteria"/>
</dbReference>
<evidence type="ECO:0000259" key="3">
    <source>
        <dbReference type="PROSITE" id="PS51194"/>
    </source>
</evidence>
<dbReference type="InterPro" id="IPR027417">
    <property type="entry name" value="P-loop_NTPase"/>
</dbReference>
<keyword evidence="4" id="KW-0378">Hydrolase</keyword>
<dbReference type="SMART" id="SM00490">
    <property type="entry name" value="HELICc"/>
    <property type="match status" value="1"/>
</dbReference>
<dbReference type="PROSITE" id="PS51194">
    <property type="entry name" value="HELICASE_CTER"/>
    <property type="match status" value="1"/>
</dbReference>
<dbReference type="GO" id="GO:0016787">
    <property type="term" value="F:hydrolase activity"/>
    <property type="evidence" value="ECO:0007669"/>
    <property type="project" value="InterPro"/>
</dbReference>
<reference evidence="4 5" key="1">
    <citation type="journal article" date="2009" name="J. Bacteriol.">
        <title>Draft genome sequence of the extremely acidophilic bacterium Acidithiobacillus caldus ATCC 51756 reveals metabolic versatility in the genus Acidithiobacillus.</title>
        <authorList>
            <person name="Valdes J."/>
            <person name="Quatrini R."/>
            <person name="Hallberg K."/>
            <person name="Dopson M."/>
            <person name="Valenzuela P.D."/>
            <person name="Holmes D.S."/>
        </authorList>
    </citation>
    <scope>NUCLEOTIDE SEQUENCE [LARGE SCALE GENOMIC DNA]</scope>
    <source>
        <strain evidence="5">ATCC 51756 / DSM 8584 / KU</strain>
    </source>
</reference>
<dbReference type="GO" id="GO:0004386">
    <property type="term" value="F:helicase activity"/>
    <property type="evidence" value="ECO:0007669"/>
    <property type="project" value="UniProtKB-KW"/>
</dbReference>
<dbReference type="GO" id="GO:0005524">
    <property type="term" value="F:ATP binding"/>
    <property type="evidence" value="ECO:0007669"/>
    <property type="project" value="InterPro"/>
</dbReference>
<evidence type="ECO:0000256" key="1">
    <source>
        <dbReference type="SAM" id="MobiDB-lite"/>
    </source>
</evidence>
<evidence type="ECO:0000313" key="5">
    <source>
        <dbReference type="Proteomes" id="UP000005522"/>
    </source>
</evidence>
<dbReference type="SUPFAM" id="SSF52540">
    <property type="entry name" value="P-loop containing nucleoside triphosphate hydrolases"/>
    <property type="match status" value="1"/>
</dbReference>
<feature type="compositionally biased region" description="Pro residues" evidence="1">
    <location>
        <begin position="581"/>
        <end position="597"/>
    </location>
</feature>